<dbReference type="Pfam" id="PF00512">
    <property type="entry name" value="HisKA"/>
    <property type="match status" value="1"/>
</dbReference>
<keyword evidence="5" id="KW-0418">Kinase</keyword>
<evidence type="ECO:0000256" key="2">
    <source>
        <dbReference type="ARBA" id="ARBA00012438"/>
    </source>
</evidence>
<feature type="domain" description="PAC" evidence="9">
    <location>
        <begin position="222"/>
        <end position="275"/>
    </location>
</feature>
<feature type="coiled-coil region" evidence="6">
    <location>
        <begin position="667"/>
        <end position="708"/>
    </location>
</feature>
<dbReference type="SMART" id="SM00387">
    <property type="entry name" value="HATPase_c"/>
    <property type="match status" value="1"/>
</dbReference>
<name>A0A4R5DQF7_9BACT</name>
<dbReference type="PRINTS" id="PR00344">
    <property type="entry name" value="BCTRLSENSOR"/>
</dbReference>
<evidence type="ECO:0000256" key="5">
    <source>
        <dbReference type="ARBA" id="ARBA00022777"/>
    </source>
</evidence>
<dbReference type="InterPro" id="IPR036890">
    <property type="entry name" value="HATPase_C_sf"/>
</dbReference>
<dbReference type="OrthoDB" id="9766459at2"/>
<accession>A0A4R5DQF7</accession>
<dbReference type="SMART" id="SM00091">
    <property type="entry name" value="PAS"/>
    <property type="match status" value="5"/>
</dbReference>
<protein>
    <recommendedName>
        <fullName evidence="2">histidine kinase</fullName>
        <ecNumber evidence="2">2.7.13.3</ecNumber>
    </recommendedName>
</protein>
<evidence type="ECO:0000259" key="8">
    <source>
        <dbReference type="PROSITE" id="PS50112"/>
    </source>
</evidence>
<dbReference type="SUPFAM" id="SSF55785">
    <property type="entry name" value="PYP-like sensor domain (PAS domain)"/>
    <property type="match status" value="5"/>
</dbReference>
<dbReference type="Pfam" id="PF02518">
    <property type="entry name" value="HATPase_c"/>
    <property type="match status" value="1"/>
</dbReference>
<proteinExistence type="predicted"/>
<dbReference type="Pfam" id="PF08448">
    <property type="entry name" value="PAS_4"/>
    <property type="match status" value="3"/>
</dbReference>
<dbReference type="GO" id="GO:0000155">
    <property type="term" value="F:phosphorelay sensor kinase activity"/>
    <property type="evidence" value="ECO:0007669"/>
    <property type="project" value="InterPro"/>
</dbReference>
<dbReference type="InterPro" id="IPR000014">
    <property type="entry name" value="PAS"/>
</dbReference>
<dbReference type="Gene3D" id="1.10.287.130">
    <property type="match status" value="1"/>
</dbReference>
<feature type="domain" description="Histidine kinase" evidence="7">
    <location>
        <begin position="722"/>
        <end position="950"/>
    </location>
</feature>
<feature type="domain" description="PAC" evidence="9">
    <location>
        <begin position="92"/>
        <end position="145"/>
    </location>
</feature>
<dbReference type="Gene3D" id="3.30.450.20">
    <property type="entry name" value="PAS domain"/>
    <property type="match status" value="5"/>
</dbReference>
<gene>
    <name evidence="10" type="ORF">E0F88_14845</name>
</gene>
<dbReference type="InterPro" id="IPR003594">
    <property type="entry name" value="HATPase_dom"/>
</dbReference>
<keyword evidence="3" id="KW-0597">Phosphoprotein</keyword>
<dbReference type="Gene3D" id="3.30.565.10">
    <property type="entry name" value="Histidine kinase-like ATPase, C-terminal domain"/>
    <property type="match status" value="1"/>
</dbReference>
<dbReference type="SMART" id="SM00086">
    <property type="entry name" value="PAC"/>
    <property type="match status" value="4"/>
</dbReference>
<dbReference type="PROSITE" id="PS50109">
    <property type="entry name" value="HIS_KIN"/>
    <property type="match status" value="1"/>
</dbReference>
<dbReference type="InterPro" id="IPR001610">
    <property type="entry name" value="PAC"/>
</dbReference>
<comment type="caution">
    <text evidence="10">The sequence shown here is derived from an EMBL/GenBank/DDBJ whole genome shotgun (WGS) entry which is preliminary data.</text>
</comment>
<dbReference type="PANTHER" id="PTHR43304:SF1">
    <property type="entry name" value="PAC DOMAIN-CONTAINING PROTEIN"/>
    <property type="match status" value="1"/>
</dbReference>
<feature type="domain" description="PAS" evidence="8">
    <location>
        <begin position="276"/>
        <end position="347"/>
    </location>
</feature>
<evidence type="ECO:0000256" key="3">
    <source>
        <dbReference type="ARBA" id="ARBA00022553"/>
    </source>
</evidence>
<dbReference type="InterPro" id="IPR000700">
    <property type="entry name" value="PAS-assoc_C"/>
</dbReference>
<dbReference type="EMBL" id="SMFL01000005">
    <property type="protein sequence ID" value="TDE14474.1"/>
    <property type="molecule type" value="Genomic_DNA"/>
</dbReference>
<keyword evidence="11" id="KW-1185">Reference proteome</keyword>
<dbReference type="RefSeq" id="WP_131959058.1">
    <property type="nucleotide sequence ID" value="NZ_SMFL01000005.1"/>
</dbReference>
<dbReference type="AlphaFoldDB" id="A0A4R5DQF7"/>
<feature type="domain" description="PAS" evidence="8">
    <location>
        <begin position="16"/>
        <end position="87"/>
    </location>
</feature>
<evidence type="ECO:0000259" key="7">
    <source>
        <dbReference type="PROSITE" id="PS50109"/>
    </source>
</evidence>
<dbReference type="SMART" id="SM00388">
    <property type="entry name" value="HisKA"/>
    <property type="match status" value="1"/>
</dbReference>
<dbReference type="InterPro" id="IPR005467">
    <property type="entry name" value="His_kinase_dom"/>
</dbReference>
<evidence type="ECO:0000259" key="9">
    <source>
        <dbReference type="PROSITE" id="PS50113"/>
    </source>
</evidence>
<dbReference type="CDD" id="cd00082">
    <property type="entry name" value="HisKA"/>
    <property type="match status" value="1"/>
</dbReference>
<organism evidence="10 11">
    <name type="scientific">Dyadobacter psychrotolerans</name>
    <dbReference type="NCBI Taxonomy" id="2541721"/>
    <lineage>
        <taxon>Bacteria</taxon>
        <taxon>Pseudomonadati</taxon>
        <taxon>Bacteroidota</taxon>
        <taxon>Cytophagia</taxon>
        <taxon>Cytophagales</taxon>
        <taxon>Spirosomataceae</taxon>
        <taxon>Dyadobacter</taxon>
    </lineage>
</organism>
<dbReference type="EC" id="2.7.13.3" evidence="2"/>
<dbReference type="InterPro" id="IPR052162">
    <property type="entry name" value="Sensor_kinase/Photoreceptor"/>
</dbReference>
<dbReference type="InterPro" id="IPR003661">
    <property type="entry name" value="HisK_dim/P_dom"/>
</dbReference>
<evidence type="ECO:0000313" key="10">
    <source>
        <dbReference type="EMBL" id="TDE14474.1"/>
    </source>
</evidence>
<dbReference type="PROSITE" id="PS50112">
    <property type="entry name" value="PAS"/>
    <property type="match status" value="2"/>
</dbReference>
<dbReference type="NCBIfam" id="TIGR00229">
    <property type="entry name" value="sensory_box"/>
    <property type="match status" value="2"/>
</dbReference>
<dbReference type="Gene3D" id="2.10.70.100">
    <property type="match status" value="2"/>
</dbReference>
<dbReference type="Proteomes" id="UP000294850">
    <property type="component" value="Unassembled WGS sequence"/>
</dbReference>
<dbReference type="SUPFAM" id="SSF47384">
    <property type="entry name" value="Homodimeric domain of signal transducing histidine kinase"/>
    <property type="match status" value="1"/>
</dbReference>
<comment type="catalytic activity">
    <reaction evidence="1">
        <text>ATP + protein L-histidine = ADP + protein N-phospho-L-histidine.</text>
        <dbReference type="EC" id="2.7.13.3"/>
    </reaction>
</comment>
<dbReference type="SUPFAM" id="SSF55874">
    <property type="entry name" value="ATPase domain of HSP90 chaperone/DNA topoisomerase II/histidine kinase"/>
    <property type="match status" value="1"/>
</dbReference>
<evidence type="ECO:0000313" key="11">
    <source>
        <dbReference type="Proteomes" id="UP000294850"/>
    </source>
</evidence>
<dbReference type="InterPro" id="IPR013656">
    <property type="entry name" value="PAS_4"/>
</dbReference>
<dbReference type="InterPro" id="IPR036097">
    <property type="entry name" value="HisK_dim/P_sf"/>
</dbReference>
<reference evidence="10 11" key="1">
    <citation type="submission" date="2019-03" db="EMBL/GenBank/DDBJ databases">
        <title>Dyadobacter AR-3-6 sp. nov., isolated from arctic soil.</title>
        <authorList>
            <person name="Chaudhary D.K."/>
        </authorList>
    </citation>
    <scope>NUCLEOTIDE SEQUENCE [LARGE SCALE GENOMIC DNA]</scope>
    <source>
        <strain evidence="10 11">AR-3-6</strain>
    </source>
</reference>
<feature type="domain" description="PAC" evidence="9">
    <location>
        <begin position="612"/>
        <end position="665"/>
    </location>
</feature>
<dbReference type="InterPro" id="IPR013655">
    <property type="entry name" value="PAS_fold_3"/>
</dbReference>
<evidence type="ECO:0000256" key="6">
    <source>
        <dbReference type="SAM" id="Coils"/>
    </source>
</evidence>
<dbReference type="Pfam" id="PF08447">
    <property type="entry name" value="PAS_3"/>
    <property type="match status" value="1"/>
</dbReference>
<dbReference type="PANTHER" id="PTHR43304">
    <property type="entry name" value="PHYTOCHROME-LIKE PROTEIN CPH1"/>
    <property type="match status" value="1"/>
</dbReference>
<evidence type="ECO:0000256" key="4">
    <source>
        <dbReference type="ARBA" id="ARBA00022679"/>
    </source>
</evidence>
<dbReference type="PROSITE" id="PS50113">
    <property type="entry name" value="PAC"/>
    <property type="match status" value="3"/>
</dbReference>
<evidence type="ECO:0000256" key="1">
    <source>
        <dbReference type="ARBA" id="ARBA00000085"/>
    </source>
</evidence>
<keyword evidence="6" id="KW-0175">Coiled coil</keyword>
<dbReference type="CDD" id="cd00130">
    <property type="entry name" value="PAS"/>
    <property type="match status" value="2"/>
</dbReference>
<sequence length="958" mass="107176">MSIGDSSNNDFSKLNERSDINFAIKAAGLGTWEVNTASDLIQWDNRCRELFGVTEVNPLPYQEALKYIHHEDVEKVNKAIYRATKLGSDGNFDVSCRVTGVDDGILRWVRFIGRSYFDETGKVSRFAGVIQDVTSEIEYRQKVEQNEQRFRGLIQQAPFAMAVYSSRDLIIDIANPAMINVWGKTPSVVGTKLADALPELQGQPFIGLLEQVYDTGVAYQTNEQQVDLVVGGQLQSFWFNFIYDPLTNSENKVYAILNMAVDVTERVMVRQRIEESRRQLLSSFEQSPVAIATISAKDLVFTMANTFYAELVGRTQEHLIGKSLLDALPELRGQGFDDLLKRVIDTGTPYVAPEAQLEIIRNGKLETIYVDLHYQPQKDSNGKISGILVVATHITQQVTSRRMVEASEEKLRSVISNAPAAMVLFLGRDLIIDLHNQAFVDIVGKGPDIQGKPLREVMPELVGQQSLQILDDVFVSGKTLQRFGSQVDVLRNGAMTHDYYNTTYTPLFNESGEVYAILELAINVTSEILAKKRIEEAEKRLRGAIELAQLATWSLDIKSKKFTYSHRFMEWLGFSEDTKSLDEAYSPLPEDFRASVEAAIEDSIHPEASGFYENEHPIINRLTGQSRIIHAQAQVFYDAEGKPAILSGTAHDVTEQRKMQLALEHQVQIRTEELEASNEELAATNEELAATNEEFAATNEDLAEANNMLIRSNKNLEQFAYVASHDLQEPLRKIKQFGDLLKIQYNAPSSQALMYLERMQSAAGRMSVLIEDLLTFARISTQQEETEPVVLDDIILSVLSDLDLRIQETGAVIDAVPLPVIAGDRVQMGQLFQNLLSNALKFRNPDVQPHIQITSRTVDYKALHESVKPARWSAFYHLIEVADNGIGFDQKYADRIFQVFQRLHGRSEYAGTGIGLAICEKVVTNHGGAILATGISGKGATFGIYLPAGNDKLNKNNF</sequence>
<keyword evidence="4" id="KW-0808">Transferase</keyword>
<dbReference type="InterPro" id="IPR035965">
    <property type="entry name" value="PAS-like_dom_sf"/>
</dbReference>
<dbReference type="InterPro" id="IPR004358">
    <property type="entry name" value="Sig_transdc_His_kin-like_C"/>
</dbReference>